<name>A0A2G9I104_9LAMI</name>
<dbReference type="EMBL" id="NKXS01000570">
    <property type="protein sequence ID" value="PIN23426.1"/>
    <property type="molecule type" value="Genomic_DNA"/>
</dbReference>
<proteinExistence type="predicted"/>
<protein>
    <submittedName>
        <fullName evidence="1">Uncharacterized protein</fullName>
    </submittedName>
</protein>
<organism evidence="1 2">
    <name type="scientific">Handroanthus impetiginosus</name>
    <dbReference type="NCBI Taxonomy" id="429701"/>
    <lineage>
        <taxon>Eukaryota</taxon>
        <taxon>Viridiplantae</taxon>
        <taxon>Streptophyta</taxon>
        <taxon>Embryophyta</taxon>
        <taxon>Tracheophyta</taxon>
        <taxon>Spermatophyta</taxon>
        <taxon>Magnoliopsida</taxon>
        <taxon>eudicotyledons</taxon>
        <taxon>Gunneridae</taxon>
        <taxon>Pentapetalae</taxon>
        <taxon>asterids</taxon>
        <taxon>lamiids</taxon>
        <taxon>Lamiales</taxon>
        <taxon>Bignoniaceae</taxon>
        <taxon>Crescentiina</taxon>
        <taxon>Tabebuia alliance</taxon>
        <taxon>Handroanthus</taxon>
    </lineage>
</organism>
<keyword evidence="2" id="KW-1185">Reference proteome</keyword>
<evidence type="ECO:0000313" key="2">
    <source>
        <dbReference type="Proteomes" id="UP000231279"/>
    </source>
</evidence>
<comment type="caution">
    <text evidence="1">The sequence shown here is derived from an EMBL/GenBank/DDBJ whole genome shotgun (WGS) entry which is preliminary data.</text>
</comment>
<evidence type="ECO:0000313" key="1">
    <source>
        <dbReference type="EMBL" id="PIN23426.1"/>
    </source>
</evidence>
<reference evidence="2" key="1">
    <citation type="journal article" date="2018" name="Gigascience">
        <title>Genome assembly of the Pink Ipe (Handroanthus impetiginosus, Bignoniaceae), a highly valued, ecologically keystone Neotropical timber forest tree.</title>
        <authorList>
            <person name="Silva-Junior O.B."/>
            <person name="Grattapaglia D."/>
            <person name="Novaes E."/>
            <person name="Collevatti R.G."/>
        </authorList>
    </citation>
    <scope>NUCLEOTIDE SEQUENCE [LARGE SCALE GENOMIC DNA]</scope>
    <source>
        <strain evidence="2">cv. UFG-1</strain>
    </source>
</reference>
<accession>A0A2G9I104</accession>
<dbReference type="AlphaFoldDB" id="A0A2G9I104"/>
<gene>
    <name evidence="1" type="ORF">CDL12_03852</name>
</gene>
<dbReference type="Proteomes" id="UP000231279">
    <property type="component" value="Unassembled WGS sequence"/>
</dbReference>
<sequence length="79" mass="9045">MTSAITQSSSNLAESLALYVEQKLINFSFSQTMVPQQPYDQFQPQGQFFHRDEIPSSIGSLFKLTFLDQRYDFLESISA</sequence>